<reference evidence="3 4" key="1">
    <citation type="submission" date="2019-07" db="EMBL/GenBank/DDBJ databases">
        <title>Whole genome shotgun sequence of Adhaeribacter aerolatus NBRC 106133.</title>
        <authorList>
            <person name="Hosoyama A."/>
            <person name="Uohara A."/>
            <person name="Ohji S."/>
            <person name="Ichikawa N."/>
        </authorList>
    </citation>
    <scope>NUCLEOTIDE SEQUENCE [LARGE SCALE GENOMIC DNA]</scope>
    <source>
        <strain evidence="3 4">NBRC 106133</strain>
    </source>
</reference>
<keyword evidence="4" id="KW-1185">Reference proteome</keyword>
<evidence type="ECO:0000313" key="4">
    <source>
        <dbReference type="Proteomes" id="UP000321532"/>
    </source>
</evidence>
<feature type="region of interest" description="Disordered" evidence="2">
    <location>
        <begin position="144"/>
        <end position="280"/>
    </location>
</feature>
<dbReference type="OrthoDB" id="597471at2"/>
<name>A0A512B081_9BACT</name>
<evidence type="ECO:0000256" key="2">
    <source>
        <dbReference type="SAM" id="MobiDB-lite"/>
    </source>
</evidence>
<evidence type="ECO:0000256" key="1">
    <source>
        <dbReference type="PROSITE-ProRule" id="PRU00339"/>
    </source>
</evidence>
<dbReference type="RefSeq" id="WP_146899199.1">
    <property type="nucleotide sequence ID" value="NZ_BJYS01000023.1"/>
</dbReference>
<evidence type="ECO:0000313" key="3">
    <source>
        <dbReference type="EMBL" id="GEO05368.1"/>
    </source>
</evidence>
<proteinExistence type="predicted"/>
<keyword evidence="1" id="KW-0802">TPR repeat</keyword>
<protein>
    <submittedName>
        <fullName evidence="3">Uncharacterized protein</fullName>
    </submittedName>
</protein>
<dbReference type="InterPro" id="IPR019734">
    <property type="entry name" value="TPR_rpt"/>
</dbReference>
<dbReference type="EMBL" id="BJYS01000023">
    <property type="protein sequence ID" value="GEO05368.1"/>
    <property type="molecule type" value="Genomic_DNA"/>
</dbReference>
<feature type="compositionally biased region" description="Polar residues" evidence="2">
    <location>
        <begin position="160"/>
        <end position="213"/>
    </location>
</feature>
<dbReference type="PROSITE" id="PS50005">
    <property type="entry name" value="TPR"/>
    <property type="match status" value="1"/>
</dbReference>
<feature type="repeat" description="TPR" evidence="1">
    <location>
        <begin position="95"/>
        <end position="128"/>
    </location>
</feature>
<comment type="caution">
    <text evidence="3">The sequence shown here is derived from an EMBL/GenBank/DDBJ whole genome shotgun (WGS) entry which is preliminary data.</text>
</comment>
<accession>A0A512B081</accession>
<organism evidence="3 4">
    <name type="scientific">Adhaeribacter aerolatus</name>
    <dbReference type="NCBI Taxonomy" id="670289"/>
    <lineage>
        <taxon>Bacteria</taxon>
        <taxon>Pseudomonadati</taxon>
        <taxon>Bacteroidota</taxon>
        <taxon>Cytophagia</taxon>
        <taxon>Cytophagales</taxon>
        <taxon>Hymenobacteraceae</taxon>
        <taxon>Adhaeribacter</taxon>
    </lineage>
</organism>
<dbReference type="InterPro" id="IPR011990">
    <property type="entry name" value="TPR-like_helical_dom_sf"/>
</dbReference>
<feature type="compositionally biased region" description="Polar residues" evidence="2">
    <location>
        <begin position="231"/>
        <end position="242"/>
    </location>
</feature>
<dbReference type="SMART" id="SM00028">
    <property type="entry name" value="TPR"/>
    <property type="match status" value="2"/>
</dbReference>
<dbReference type="Gene3D" id="1.25.40.10">
    <property type="entry name" value="Tetratricopeptide repeat domain"/>
    <property type="match status" value="1"/>
</dbReference>
<dbReference type="Proteomes" id="UP000321532">
    <property type="component" value="Unassembled WGS sequence"/>
</dbReference>
<dbReference type="AlphaFoldDB" id="A0A512B081"/>
<dbReference type="SUPFAM" id="SSF48452">
    <property type="entry name" value="TPR-like"/>
    <property type="match status" value="1"/>
</dbReference>
<sequence>MRSFLLVLLLFSSVGDGLKKASRINEGVRQAQEYYRQQAYEQAMRQYNYLRNSLNVKDDALLLNLAHATYLAGDLEQAQKYYNQLRNNPDADLQGAALNQLGLLAFEDGNPEKALYFFRRAIIRNPLNETARYNFELVTKYQSENPTGLPRRSAGKKNPVKNQPKTNSQNGQGISASDNGQTDLITDLENQGQEPPQNKSQPDGATDNQQKANADTRPYKQPAGVGDTPQRKGNQSGNTQGLQDAENATAPGAVGNNGSAEEITGQERQMQTLRKRLGNSDLSPEKALLLLEAMQNAELQYLQQLPKPKQQKQNKNKPDW</sequence>
<gene>
    <name evidence="3" type="ORF">AAE02nite_30320</name>
</gene>